<comment type="cofactor">
    <cofactor evidence="1">
        <name>pyridoxal 5'-phosphate</name>
        <dbReference type="ChEBI" id="CHEBI:597326"/>
    </cofactor>
</comment>
<dbReference type="PANTHER" id="PTHR42743:SF8">
    <property type="entry name" value="OS01G0238500 PROTEIN"/>
    <property type="match status" value="1"/>
</dbReference>
<evidence type="ECO:0000313" key="5">
    <source>
        <dbReference type="Proteomes" id="UP000504603"/>
    </source>
</evidence>
<evidence type="ECO:0000256" key="2">
    <source>
        <dbReference type="ARBA" id="ARBA00009320"/>
    </source>
</evidence>
<proteinExistence type="inferred from homology"/>
<dbReference type="Gene3D" id="3.30.470.10">
    <property type="match status" value="1"/>
</dbReference>
<dbReference type="InterPro" id="IPR036038">
    <property type="entry name" value="Aminotransferase-like"/>
</dbReference>
<dbReference type="InterPro" id="IPR050571">
    <property type="entry name" value="Class-IV_PLP-Dep_Aminotrnsfr"/>
</dbReference>
<dbReference type="SUPFAM" id="SSF56752">
    <property type="entry name" value="D-aminoacid aminotransferase-like PLP-dependent enzymes"/>
    <property type="match status" value="1"/>
</dbReference>
<dbReference type="KEGG" id="mcha:111010583"/>
<dbReference type="Gene3D" id="3.20.10.10">
    <property type="entry name" value="D-amino Acid Aminotransferase, subunit A, domain 2"/>
    <property type="match status" value="1"/>
</dbReference>
<dbReference type="GO" id="GO:0008652">
    <property type="term" value="P:amino acid biosynthetic process"/>
    <property type="evidence" value="ECO:0007669"/>
    <property type="project" value="UniProtKB-ARBA"/>
</dbReference>
<dbReference type="InterPro" id="IPR001544">
    <property type="entry name" value="Aminotrans_IV"/>
</dbReference>
<gene>
    <name evidence="6" type="primary">LOC111010583</name>
</gene>
<evidence type="ECO:0000256" key="1">
    <source>
        <dbReference type="ARBA" id="ARBA00001933"/>
    </source>
</evidence>
<reference evidence="6" key="1">
    <citation type="submission" date="2025-08" db="UniProtKB">
        <authorList>
            <consortium name="RefSeq"/>
        </authorList>
    </citation>
    <scope>IDENTIFICATION</scope>
</reference>
<accession>A0A6J1CDV8</accession>
<dbReference type="FunFam" id="3.20.10.10:FF:000002">
    <property type="entry name" value="D-alanine aminotransferase"/>
    <property type="match status" value="1"/>
</dbReference>
<dbReference type="PANTHER" id="PTHR42743">
    <property type="entry name" value="AMINO-ACID AMINOTRANSFERASE"/>
    <property type="match status" value="1"/>
</dbReference>
<evidence type="ECO:0000256" key="4">
    <source>
        <dbReference type="SAM" id="MobiDB-lite"/>
    </source>
</evidence>
<dbReference type="InterPro" id="IPR043132">
    <property type="entry name" value="BCAT-like_C"/>
</dbReference>
<dbReference type="FunFam" id="3.30.470.10:FF:000008">
    <property type="entry name" value="D-amino-acid transaminase, chloroplastic"/>
    <property type="match status" value="1"/>
</dbReference>
<organism evidence="5 6">
    <name type="scientific">Momordica charantia</name>
    <name type="common">Bitter gourd</name>
    <name type="synonym">Balsam pear</name>
    <dbReference type="NCBI Taxonomy" id="3673"/>
    <lineage>
        <taxon>Eukaryota</taxon>
        <taxon>Viridiplantae</taxon>
        <taxon>Streptophyta</taxon>
        <taxon>Embryophyta</taxon>
        <taxon>Tracheophyta</taxon>
        <taxon>Spermatophyta</taxon>
        <taxon>Magnoliopsida</taxon>
        <taxon>eudicotyledons</taxon>
        <taxon>Gunneridae</taxon>
        <taxon>Pentapetalae</taxon>
        <taxon>rosids</taxon>
        <taxon>fabids</taxon>
        <taxon>Cucurbitales</taxon>
        <taxon>Cucurbitaceae</taxon>
        <taxon>Momordiceae</taxon>
        <taxon>Momordica</taxon>
    </lineage>
</organism>
<evidence type="ECO:0000256" key="3">
    <source>
        <dbReference type="ARBA" id="ARBA00022898"/>
    </source>
</evidence>
<dbReference type="OrthoDB" id="25921at2759"/>
<dbReference type="InterPro" id="IPR043131">
    <property type="entry name" value="BCAT-like_N"/>
</dbReference>
<protein>
    <submittedName>
        <fullName evidence="6">D-amino-acid transaminase, chloroplastic-like</fullName>
    </submittedName>
</protein>
<comment type="similarity">
    <text evidence="2">Belongs to the class-IV pyridoxal-phosphate-dependent aminotransferase family.</text>
</comment>
<dbReference type="GeneID" id="111010583"/>
<evidence type="ECO:0000313" key="6">
    <source>
        <dbReference type="RefSeq" id="XP_022139744.1"/>
    </source>
</evidence>
<dbReference type="Proteomes" id="UP000504603">
    <property type="component" value="Unplaced"/>
</dbReference>
<keyword evidence="5" id="KW-1185">Reference proteome</keyword>
<dbReference type="GO" id="GO:0003824">
    <property type="term" value="F:catalytic activity"/>
    <property type="evidence" value="ECO:0007669"/>
    <property type="project" value="InterPro"/>
</dbReference>
<keyword evidence="3" id="KW-0663">Pyridoxal phosphate</keyword>
<name>A0A6J1CDV8_MOMCH</name>
<dbReference type="Pfam" id="PF01063">
    <property type="entry name" value="Aminotran_4"/>
    <property type="match status" value="1"/>
</dbReference>
<dbReference type="AlphaFoldDB" id="A0A6J1CDV8"/>
<dbReference type="RefSeq" id="XP_022139744.1">
    <property type="nucleotide sequence ID" value="XM_022284052.1"/>
</dbReference>
<feature type="region of interest" description="Disordered" evidence="4">
    <location>
        <begin position="1"/>
        <end position="24"/>
    </location>
</feature>
<dbReference type="GO" id="GO:0046394">
    <property type="term" value="P:carboxylic acid biosynthetic process"/>
    <property type="evidence" value="ECO:0007669"/>
    <property type="project" value="UniProtKB-ARBA"/>
</dbReference>
<sequence length="354" mass="38623">MEAANPRSNESRGELAIGNENGSESGTDLKVHVFSSSSELLEKLHEKWSLVKKKPYPAMYSSIFGGITTDPALMVIPIDDHMVHRGHGVFDTAVLLNGHLYELDGHLNRFLRSASKAKISPPFPWSILRSILIQLAVASQLKKGTLRYWLSAGPGNFLLTPAGNANSTFYAVAIDEDFSQCKEGVKVITSTIPMKTPQFATMKNVNYLPNVLAKMEAEEKGAFASIWVDEEGYIAEGPNVNVAFITTEKELILPSFDKILSGCTALRLLKLAPKLVEEGKLKSVGTANVTVKEAKGAAEMMFVGSTLPILPIITWDEEPIGDGRAGELTMALSDLLWDDMVSGPKTERVPVPYM</sequence>